<dbReference type="PANTHER" id="PTHR45695">
    <property type="entry name" value="LEUCOKININ RECEPTOR-RELATED"/>
    <property type="match status" value="1"/>
</dbReference>
<evidence type="ECO:0000313" key="11">
    <source>
        <dbReference type="Proteomes" id="UP000828390"/>
    </source>
</evidence>
<dbReference type="PANTHER" id="PTHR45695:SF9">
    <property type="entry name" value="LEUCOKININ RECEPTOR"/>
    <property type="match status" value="1"/>
</dbReference>
<evidence type="ECO:0000256" key="5">
    <source>
        <dbReference type="ARBA" id="ARBA00023136"/>
    </source>
</evidence>
<name>A0A9D4RXE3_DREPO</name>
<accession>A0A9D4RXE3</accession>
<dbReference type="InterPro" id="IPR017452">
    <property type="entry name" value="GPCR_Rhodpsn_7TM"/>
</dbReference>
<dbReference type="Pfam" id="PF10323">
    <property type="entry name" value="7TM_GPCR_Srv"/>
    <property type="match status" value="1"/>
</dbReference>
<keyword evidence="7" id="KW-0807">Transducer</keyword>
<dbReference type="AlphaFoldDB" id="A0A9D4RXE3"/>
<dbReference type="GO" id="GO:0005886">
    <property type="term" value="C:plasma membrane"/>
    <property type="evidence" value="ECO:0007669"/>
    <property type="project" value="TreeGrafter"/>
</dbReference>
<evidence type="ECO:0000313" key="10">
    <source>
        <dbReference type="EMBL" id="KAH3884534.1"/>
    </source>
</evidence>
<feature type="domain" description="G-protein coupled receptors family 1 profile" evidence="9">
    <location>
        <begin position="1"/>
        <end position="220"/>
    </location>
</feature>
<evidence type="ECO:0000256" key="3">
    <source>
        <dbReference type="ARBA" id="ARBA00022989"/>
    </source>
</evidence>
<protein>
    <recommendedName>
        <fullName evidence="9">G-protein coupled receptors family 1 profile domain-containing protein</fullName>
    </recommendedName>
</protein>
<dbReference type="Proteomes" id="UP000828390">
    <property type="component" value="Unassembled WGS sequence"/>
</dbReference>
<keyword evidence="11" id="KW-1185">Reference proteome</keyword>
<feature type="transmembrane region" description="Helical" evidence="8">
    <location>
        <begin position="45"/>
        <end position="71"/>
    </location>
</feature>
<evidence type="ECO:0000256" key="7">
    <source>
        <dbReference type="ARBA" id="ARBA00023224"/>
    </source>
</evidence>
<evidence type="ECO:0000259" key="9">
    <source>
        <dbReference type="PROSITE" id="PS50262"/>
    </source>
</evidence>
<reference evidence="10" key="2">
    <citation type="submission" date="2020-11" db="EMBL/GenBank/DDBJ databases">
        <authorList>
            <person name="McCartney M.A."/>
            <person name="Auch B."/>
            <person name="Kono T."/>
            <person name="Mallez S."/>
            <person name="Becker A."/>
            <person name="Gohl D.M."/>
            <person name="Silverstein K.A.T."/>
            <person name="Koren S."/>
            <person name="Bechman K.B."/>
            <person name="Herman A."/>
            <person name="Abrahante J.E."/>
            <person name="Garbe J."/>
        </authorList>
    </citation>
    <scope>NUCLEOTIDE SEQUENCE</scope>
    <source>
        <strain evidence="10">Duluth1</strain>
        <tissue evidence="10">Whole animal</tissue>
    </source>
</reference>
<evidence type="ECO:0000256" key="8">
    <source>
        <dbReference type="SAM" id="Phobius"/>
    </source>
</evidence>
<comment type="caution">
    <text evidence="10">The sequence shown here is derived from an EMBL/GenBank/DDBJ whole genome shotgun (WGS) entry which is preliminary data.</text>
</comment>
<dbReference type="Gene3D" id="1.20.1070.10">
    <property type="entry name" value="Rhodopsin 7-helix transmembrane proteins"/>
    <property type="match status" value="1"/>
</dbReference>
<gene>
    <name evidence="10" type="ORF">DPMN_008516</name>
</gene>
<reference evidence="10" key="1">
    <citation type="journal article" date="2019" name="bioRxiv">
        <title>The Genome of the Zebra Mussel, Dreissena polymorpha: A Resource for Invasive Species Research.</title>
        <authorList>
            <person name="McCartney M.A."/>
            <person name="Auch B."/>
            <person name="Kono T."/>
            <person name="Mallez S."/>
            <person name="Zhang Y."/>
            <person name="Obille A."/>
            <person name="Becker A."/>
            <person name="Abrahante J.E."/>
            <person name="Garbe J."/>
            <person name="Badalamenti J.P."/>
            <person name="Herman A."/>
            <person name="Mangelson H."/>
            <person name="Liachko I."/>
            <person name="Sullivan S."/>
            <person name="Sone E.D."/>
            <person name="Koren S."/>
            <person name="Silverstein K.A.T."/>
            <person name="Beckman K.B."/>
            <person name="Gohl D.M."/>
        </authorList>
    </citation>
    <scope>NUCLEOTIDE SEQUENCE</scope>
    <source>
        <strain evidence="10">Duluth1</strain>
        <tissue evidence="10">Whole animal</tissue>
    </source>
</reference>
<keyword evidence="2 8" id="KW-0812">Transmembrane</keyword>
<evidence type="ECO:0000256" key="1">
    <source>
        <dbReference type="ARBA" id="ARBA00004141"/>
    </source>
</evidence>
<dbReference type="InterPro" id="IPR019426">
    <property type="entry name" value="7TM_GPCR_serpentine_rcpt_Srv"/>
</dbReference>
<keyword evidence="5 8" id="KW-0472">Membrane</keyword>
<keyword evidence="3 8" id="KW-1133">Transmembrane helix</keyword>
<evidence type="ECO:0000256" key="6">
    <source>
        <dbReference type="ARBA" id="ARBA00023170"/>
    </source>
</evidence>
<dbReference type="GO" id="GO:0004930">
    <property type="term" value="F:G protein-coupled receptor activity"/>
    <property type="evidence" value="ECO:0007669"/>
    <property type="project" value="UniProtKB-KW"/>
</dbReference>
<comment type="subcellular location">
    <subcellularLocation>
        <location evidence="1">Membrane</location>
        <topology evidence="1">Multi-pass membrane protein</topology>
    </subcellularLocation>
</comment>
<feature type="transmembrane region" description="Helical" evidence="8">
    <location>
        <begin position="208"/>
        <end position="227"/>
    </location>
</feature>
<proteinExistence type="predicted"/>
<keyword evidence="4" id="KW-0297">G-protein coupled receptor</keyword>
<feature type="transmembrane region" description="Helical" evidence="8">
    <location>
        <begin position="167"/>
        <end position="188"/>
    </location>
</feature>
<sequence>MSNVFALRDIWLVERTPVDVHVMSINRTITGAHCMHSKRPELKGIITVFHIFDLCTLVSISIPTIVIYSLIARKVASVRKHLDDYSKTSRHTPNVNKIECGQHCTITLSEDTADRGQQVVATESVHVISVSSTEENTITTSQVVQLVDRQLKSTNRSKRNTRTETRITIMIFVMNAASLLSFVPYFVMSLLHTYDHTSSAWEVLAHRSYVINSTLNPFIIGFFNSEFRRFIVDRILFCRRRLRNS</sequence>
<dbReference type="EMBL" id="JAIWYP010000001">
    <property type="protein sequence ID" value="KAH3884534.1"/>
    <property type="molecule type" value="Genomic_DNA"/>
</dbReference>
<dbReference type="PROSITE" id="PS50262">
    <property type="entry name" value="G_PROTEIN_RECEP_F1_2"/>
    <property type="match status" value="1"/>
</dbReference>
<dbReference type="SUPFAM" id="SSF81321">
    <property type="entry name" value="Family A G protein-coupled receptor-like"/>
    <property type="match status" value="1"/>
</dbReference>
<keyword evidence="6" id="KW-0675">Receptor</keyword>
<organism evidence="10 11">
    <name type="scientific">Dreissena polymorpha</name>
    <name type="common">Zebra mussel</name>
    <name type="synonym">Mytilus polymorpha</name>
    <dbReference type="NCBI Taxonomy" id="45954"/>
    <lineage>
        <taxon>Eukaryota</taxon>
        <taxon>Metazoa</taxon>
        <taxon>Spiralia</taxon>
        <taxon>Lophotrochozoa</taxon>
        <taxon>Mollusca</taxon>
        <taxon>Bivalvia</taxon>
        <taxon>Autobranchia</taxon>
        <taxon>Heteroconchia</taxon>
        <taxon>Euheterodonta</taxon>
        <taxon>Imparidentia</taxon>
        <taxon>Neoheterodontei</taxon>
        <taxon>Myida</taxon>
        <taxon>Dreissenoidea</taxon>
        <taxon>Dreissenidae</taxon>
        <taxon>Dreissena</taxon>
    </lineage>
</organism>
<evidence type="ECO:0000256" key="4">
    <source>
        <dbReference type="ARBA" id="ARBA00023040"/>
    </source>
</evidence>
<evidence type="ECO:0000256" key="2">
    <source>
        <dbReference type="ARBA" id="ARBA00022692"/>
    </source>
</evidence>